<comment type="caution">
    <text evidence="2">The sequence shown here is derived from an EMBL/GenBank/DDBJ whole genome shotgun (WGS) entry which is preliminary data.</text>
</comment>
<dbReference type="Proteomes" id="UP000265703">
    <property type="component" value="Unassembled WGS sequence"/>
</dbReference>
<evidence type="ECO:0000313" key="3">
    <source>
        <dbReference type="Proteomes" id="UP000265703"/>
    </source>
</evidence>
<gene>
    <name evidence="2" type="ORF">C1645_834121</name>
</gene>
<evidence type="ECO:0000256" key="1">
    <source>
        <dbReference type="SAM" id="Coils"/>
    </source>
</evidence>
<evidence type="ECO:0000313" key="2">
    <source>
        <dbReference type="EMBL" id="RIA83232.1"/>
    </source>
</evidence>
<protein>
    <submittedName>
        <fullName evidence="2">Uncharacterized protein</fullName>
    </submittedName>
</protein>
<name>A0A397SCK6_9GLOM</name>
<keyword evidence="1" id="KW-0175">Coiled coil</keyword>
<feature type="coiled-coil region" evidence="1">
    <location>
        <begin position="116"/>
        <end position="143"/>
    </location>
</feature>
<proteinExistence type="predicted"/>
<accession>A0A397SCK6</accession>
<dbReference type="AlphaFoldDB" id="A0A397SCK6"/>
<sequence>MATINNLLIYDNRAGAPAAGEATPPAGPLRGLGTASTPEVAPAPGVIPSGSEAPSAVPTLAGGPGAAIPPTELIPTYVTYYDHTAVIETPPNQNHDTELLTIINKFTKEVEAQEVVDLDKKVLEDLEKEINILEKQKRVIELKKKKSKI</sequence>
<dbReference type="EMBL" id="QKYT01000588">
    <property type="protein sequence ID" value="RIA83232.1"/>
    <property type="molecule type" value="Genomic_DNA"/>
</dbReference>
<reference evidence="2 3" key="1">
    <citation type="submission" date="2018-06" db="EMBL/GenBank/DDBJ databases">
        <title>Comparative genomics reveals the genomic features of Rhizophagus irregularis, R. cerebriforme, R. diaphanum and Gigaspora rosea, and their symbiotic lifestyle signature.</title>
        <authorList>
            <person name="Morin E."/>
            <person name="San Clemente H."/>
            <person name="Chen E.C.H."/>
            <person name="De La Providencia I."/>
            <person name="Hainaut M."/>
            <person name="Kuo A."/>
            <person name="Kohler A."/>
            <person name="Murat C."/>
            <person name="Tang N."/>
            <person name="Roy S."/>
            <person name="Loubradou J."/>
            <person name="Henrissat B."/>
            <person name="Grigoriev I.V."/>
            <person name="Corradi N."/>
            <person name="Roux C."/>
            <person name="Martin F.M."/>
        </authorList>
    </citation>
    <scope>NUCLEOTIDE SEQUENCE [LARGE SCALE GENOMIC DNA]</scope>
    <source>
        <strain evidence="2 3">DAOM 227022</strain>
    </source>
</reference>
<keyword evidence="3" id="KW-1185">Reference proteome</keyword>
<organism evidence="2 3">
    <name type="scientific">Glomus cerebriforme</name>
    <dbReference type="NCBI Taxonomy" id="658196"/>
    <lineage>
        <taxon>Eukaryota</taxon>
        <taxon>Fungi</taxon>
        <taxon>Fungi incertae sedis</taxon>
        <taxon>Mucoromycota</taxon>
        <taxon>Glomeromycotina</taxon>
        <taxon>Glomeromycetes</taxon>
        <taxon>Glomerales</taxon>
        <taxon>Glomeraceae</taxon>
        <taxon>Glomus</taxon>
    </lineage>
</organism>